<dbReference type="PRINTS" id="PR01438">
    <property type="entry name" value="UNVRSLSTRESS"/>
</dbReference>
<dbReference type="PANTHER" id="PTHR46268">
    <property type="entry name" value="STRESS RESPONSE PROTEIN NHAX"/>
    <property type="match status" value="1"/>
</dbReference>
<dbReference type="Proteomes" id="UP000466681">
    <property type="component" value="Chromosome"/>
</dbReference>
<sequence>MYNSRPPVVVGIDGSDTAIHAAQWAVAEAVSRSAPLRLLYVTKATHPSAEDYYDDIQRAEEALRNAQKAIEATGQPVEIQTATVSGVPGVSLVEEALDAEMLCVGSVGINRFARDVLGSTATYVATEAHCPVAIIRPQDDAHPESPDWIVVAATGDPGDESVIERAMEEAKLRRAPVLMLGGTTELDVIVEQWKGRYPDVHVYPVADGADIGRFLKTHDEWIQLVVVGAIDADELARILGPPGHSRFHRTAASVLIARKRKAD</sequence>
<organism evidence="3 4">
    <name type="scientific">Mycolicibacterium moriokaense</name>
    <dbReference type="NCBI Taxonomy" id="39691"/>
    <lineage>
        <taxon>Bacteria</taxon>
        <taxon>Bacillati</taxon>
        <taxon>Actinomycetota</taxon>
        <taxon>Actinomycetes</taxon>
        <taxon>Mycobacteriales</taxon>
        <taxon>Mycobacteriaceae</taxon>
        <taxon>Mycolicibacterium</taxon>
    </lineage>
</organism>
<dbReference type="Gene3D" id="3.40.50.12370">
    <property type="match status" value="1"/>
</dbReference>
<dbReference type="EMBL" id="AP022560">
    <property type="protein sequence ID" value="BBX03418.1"/>
    <property type="molecule type" value="Genomic_DNA"/>
</dbReference>
<keyword evidence="4" id="KW-1185">Reference proteome</keyword>
<dbReference type="InterPro" id="IPR006016">
    <property type="entry name" value="UspA"/>
</dbReference>
<feature type="domain" description="UspA" evidence="2">
    <location>
        <begin position="7"/>
        <end position="136"/>
    </location>
</feature>
<reference evidence="3 4" key="1">
    <citation type="journal article" date="2019" name="Emerg. Microbes Infect.">
        <title>Comprehensive subspecies identification of 175 nontuberculous mycobacteria species based on 7547 genomic profiles.</title>
        <authorList>
            <person name="Matsumoto Y."/>
            <person name="Kinjo T."/>
            <person name="Motooka D."/>
            <person name="Nabeya D."/>
            <person name="Jung N."/>
            <person name="Uechi K."/>
            <person name="Horii T."/>
            <person name="Iida T."/>
            <person name="Fujita J."/>
            <person name="Nakamura S."/>
        </authorList>
    </citation>
    <scope>NUCLEOTIDE SEQUENCE [LARGE SCALE GENOMIC DNA]</scope>
    <source>
        <strain evidence="3 4">JCM 6375</strain>
    </source>
</reference>
<dbReference type="SUPFAM" id="SSF52402">
    <property type="entry name" value="Adenine nucleotide alpha hydrolases-like"/>
    <property type="match status" value="1"/>
</dbReference>
<gene>
    <name evidence="3" type="ORF">MMOR_43540</name>
</gene>
<dbReference type="RefSeq" id="WP_083157400.1">
    <property type="nucleotide sequence ID" value="NZ_AP022560.1"/>
</dbReference>
<comment type="similarity">
    <text evidence="1">Belongs to the universal stress protein A family.</text>
</comment>
<dbReference type="InterPro" id="IPR006015">
    <property type="entry name" value="Universal_stress_UspA"/>
</dbReference>
<evidence type="ECO:0000313" key="3">
    <source>
        <dbReference type="EMBL" id="BBX03418.1"/>
    </source>
</evidence>
<dbReference type="Pfam" id="PF00582">
    <property type="entry name" value="Usp"/>
    <property type="match status" value="1"/>
</dbReference>
<dbReference type="KEGG" id="mmor:MMOR_43540"/>
<dbReference type="AlphaFoldDB" id="A0AAD1HDH1"/>
<proteinExistence type="inferred from homology"/>
<accession>A0AAD1HDH1</accession>
<evidence type="ECO:0000256" key="1">
    <source>
        <dbReference type="ARBA" id="ARBA00008791"/>
    </source>
</evidence>
<evidence type="ECO:0000313" key="4">
    <source>
        <dbReference type="Proteomes" id="UP000466681"/>
    </source>
</evidence>
<evidence type="ECO:0000259" key="2">
    <source>
        <dbReference type="Pfam" id="PF00582"/>
    </source>
</evidence>
<protein>
    <submittedName>
        <fullName evidence="3">Universal stress protein</fullName>
    </submittedName>
</protein>
<dbReference type="PANTHER" id="PTHR46268:SF6">
    <property type="entry name" value="UNIVERSAL STRESS PROTEIN UP12"/>
    <property type="match status" value="1"/>
</dbReference>
<name>A0AAD1HDH1_9MYCO</name>